<dbReference type="CDD" id="cd02583">
    <property type="entry name" value="RNAP_III_RPC1_N"/>
    <property type="match status" value="1"/>
</dbReference>
<dbReference type="GO" id="GO:0005634">
    <property type="term" value="C:nucleus"/>
    <property type="evidence" value="ECO:0007669"/>
    <property type="project" value="UniProtKB-SubCell"/>
</dbReference>
<comment type="function">
    <text evidence="15">DNA-dependent RNA polymerase catalyzes the transcription of DNA into RNA using the four ribonucleoside triphosphates as substrates. Largest and catalytic core component of RNA polymerase III which synthesizes small RNAs, such as 5S rRNA and tRNAs. Forms the polymerase active center together with the second largest subunit. A single-stranded DNA template strand of the promoter is positioned within the central active site cleft of Pol III. A bridging helix emanates from RPC1 and crosses the cleft near the catalytic site and is thought to promote translocation of Pol III by acting as a ratchet that moves the RNA-DNA hybrid through the active site by switching from straight to bent conformations at each step of nucleotide addition.</text>
</comment>
<sequence>MNQTQKEKLNPLEKKVVSESDIPKRIKCLEFGMHDNKTIEKLSEIEIVNRELYQVPRRDPVPFGPLDRRLGVSDKFSSCETCGKRIQECSGHFGFIKLSLPVFHVGHFRSIHTILQSVCKRCSRILLDDTKSKKYMTLMKKPNIEHQVRKAKEKAIYEECKKVKICPHCGERNGLVKKSGPLKLTHEKYGARPTANNEFMKQFETVIPLQPDIVQYLTRAQDQMNPLVVLEIFKKIPDSDVYLLNIDPSFCRPEALILTRIFVPPATIRPSVLMETSKGGNEDDLTIKISDISHINNTIKKYFENGGYLANLLDTWDLLQTQVALLYNSDLPSLPIPRNKSVKRIRGICQRLKGKRGRFRGNLSGKRVNFSSRSVISPDPNLDIDQVIVPEEVAKIMTFPECVNKHNIRKLREYVKRGADHHPGAVYIHHKSGEKTILTNARREFLAKNLTFGDIVGRHLIDNDIVLFNRQPSLHRLSIMSLRAKVMPGRTFRFNECICAPFNADFDGDEMNCHLPQTQEAKAEAHCLMSVVENLATPRDGGLIIAAIQDFMTAAYLLTWKDRFFNRSFFTRIAAFIGNAEERIDIPPPAILKPRKLWTGKQIISLLIRPNASVNVSVNFETKGKECSNPFDMDPQDRYVVFDDSELMCGELDKKTLGGTKDSLFYILLRDYSNTFAAKCMSRLSRLTSRFLAELGFSIGISDVQPSEDLLEKKEKIINTGYQKCENYIEQFNSGTLVITPGMSDEETLESQISSVLSDIRDDTGKMCMKELSMYNAPLIMSTCGSKGSPINISQMVVCVGQQSVSGARVPDGFETRSLPHFPIIQSKDPAAKGFVANSFFSGLSPTEFFFHTMAGREGLIDTAVKTADTGYMQRRLVKSLEDLTVQYDRTVRNAKREIVQFIFGDDGLDPCMIEKDNLPLDFLRMKNNIFHMFPSPDEESMLPFQLIEMVNLVMNSHPFREKVFSSNVDSRAHHHQHRHHHQHNINISNKNIQVQTSDEIGDTNQKPQIPKFDYNKFVQNNFKFKSISDNVSCVSKISPLFKQKFVQWISENLISPLIKFRKQFKLPTFESRQEWEKWNQNPMNEKELQEYNEKMQIVNNIIRITKSQFQKFFLNVLKRYKKARIDPGTAVGALCAQSIGEPGTQMSLPGNESVIISFNGNISLVEIGHFIDSLLKKYKNYTTKLPNNSFVFNFPKSFHNKFQVLSLGNNQKIAWKPLSQISKHSPNGNLLQVKTSTGRIIQTTFSHSFVVRKNNQIVPQAGKYLKIGDKIPIISKITKSKSFSKCKKTPLLSQLSSLLGCFLSIGKFDNSNNLLFKFNDPFLSSQFSTDFNFFNQNHSFIQYQNESFIINSEYWVSLLKNYFKHKNLHKKQMNCQIFNNSNQIIQNFLHFYIRYSQGYKFIYKDQNEIYFVPCSSNKNAQLLSLLFLRLGIFTIKQRNFGLFFSISTLNGKKPKSLHLIFNSFHTKTKITKNEKNFAQKINHFKTETDRIPGFDNKLFNKMKSEIQKINRKKKHENNGNETISRTDLSKIISSFEKQKTLTKEEMNILKESYEGDVVWDSIIEMKSIDSPTEYVYDFAVPEFENFITGEGIVTHNTLKTFHFAGVASMNITQGVPRIKEIINATANISTPIITAELLNNTSLTSARHVRGLIESVTLGEISEKIEEVQNPRSTFIRIVIDEKLIQDLYLNLDIEYIAEKILRHSKLKLSPKAVRVESANSLTIEPITSLKTTSRSSEDMFFFLQHIKNSIADIVVAGVPNITRAIVQEYKEKDQKFNRVVCEGTNLLGVMGVPGIDFKKTTSNHIIEMYNTLGIEAGRSSIFNEIITTMEHHGISLDLRHVKLLADLMTLKGSISGITRFGIRKLKDSVFMLASFENTSDHLFEAAIRGTKEKIDGVSESIILGIPIPLGTGLFKLIHQVERPKYSTKPANLLLGHKTFHHQLYI</sequence>
<dbReference type="FunFam" id="1.10.274.100:FF:000008">
    <property type="entry name" value="DNA-directed RNA polymerase subunit"/>
    <property type="match status" value="1"/>
</dbReference>
<dbReference type="InterPro" id="IPR006141">
    <property type="entry name" value="Intein_N"/>
</dbReference>
<dbReference type="InterPro" id="IPR007083">
    <property type="entry name" value="RNA_pol_Rpb1_4"/>
</dbReference>
<dbReference type="InterPro" id="IPR035697">
    <property type="entry name" value="RNAP_III_RPC1_N"/>
</dbReference>
<dbReference type="SMART" id="SM00663">
    <property type="entry name" value="RPOLA_N"/>
    <property type="match status" value="1"/>
</dbReference>
<evidence type="ECO:0000256" key="3">
    <source>
        <dbReference type="ARBA" id="ARBA00011206"/>
    </source>
</evidence>
<feature type="domain" description="Hint" evidence="18">
    <location>
        <begin position="1146"/>
        <end position="1276"/>
    </location>
</feature>
<dbReference type="InterPro" id="IPR006592">
    <property type="entry name" value="RNA_pol_N"/>
</dbReference>
<dbReference type="InterPro" id="IPR007081">
    <property type="entry name" value="RNA_pol_Rpb1_5"/>
</dbReference>
<comment type="similarity">
    <text evidence="2 16">Belongs to the RNA polymerase beta' chain family.</text>
</comment>
<keyword evidence="9" id="KW-0862">Zinc</keyword>
<dbReference type="GO" id="GO:0046872">
    <property type="term" value="F:metal ion binding"/>
    <property type="evidence" value="ECO:0007669"/>
    <property type="project" value="UniProtKB-KW"/>
</dbReference>
<dbReference type="PROSITE" id="PS50818">
    <property type="entry name" value="INTEIN_C_TER"/>
    <property type="match status" value="1"/>
</dbReference>
<dbReference type="InterPro" id="IPR030934">
    <property type="entry name" value="Intein_C"/>
</dbReference>
<dbReference type="FunFam" id="2.40.40.20:FF:000019">
    <property type="entry name" value="DNA-directed RNA polymerase II subunit RPB1"/>
    <property type="match status" value="1"/>
</dbReference>
<evidence type="ECO:0000256" key="15">
    <source>
        <dbReference type="ARBA" id="ARBA00058108"/>
    </source>
</evidence>
<name>A0A9Q0LJ44_ANAIG</name>
<evidence type="ECO:0000256" key="6">
    <source>
        <dbReference type="ARBA" id="ARBA00022695"/>
    </source>
</evidence>
<evidence type="ECO:0000256" key="7">
    <source>
        <dbReference type="ARBA" id="ARBA00022723"/>
    </source>
</evidence>
<evidence type="ECO:0000256" key="2">
    <source>
        <dbReference type="ARBA" id="ARBA00006460"/>
    </source>
</evidence>
<dbReference type="NCBIfam" id="TIGR01443">
    <property type="entry name" value="intein_Cterm"/>
    <property type="match status" value="1"/>
</dbReference>
<dbReference type="InterPro" id="IPR042102">
    <property type="entry name" value="RNA_pol_Rpb1_3_sf"/>
</dbReference>
<evidence type="ECO:0000259" key="17">
    <source>
        <dbReference type="SMART" id="SM00305"/>
    </source>
</evidence>
<dbReference type="CDD" id="cd00081">
    <property type="entry name" value="Hint"/>
    <property type="match status" value="1"/>
</dbReference>
<evidence type="ECO:0000259" key="18">
    <source>
        <dbReference type="SMART" id="SM00306"/>
    </source>
</evidence>
<reference evidence="20" key="1">
    <citation type="submission" date="2022-10" db="EMBL/GenBank/DDBJ databases">
        <title>Novel sulphate-reducing endosymbionts in the free-living metamonad Anaeramoeba.</title>
        <authorList>
            <person name="Jerlstrom-Hultqvist J."/>
            <person name="Cepicka I."/>
            <person name="Gallot-Lavallee L."/>
            <person name="Salas-Leiva D."/>
            <person name="Curtis B.A."/>
            <person name="Zahonova K."/>
            <person name="Pipaliya S."/>
            <person name="Dacks J."/>
            <person name="Roger A.J."/>
        </authorList>
    </citation>
    <scope>NUCLEOTIDE SEQUENCE</scope>
    <source>
        <strain evidence="20">BMAN</strain>
    </source>
</reference>
<dbReference type="InterPro" id="IPR036844">
    <property type="entry name" value="Hint_dom_sf"/>
</dbReference>
<keyword evidence="10" id="KW-0460">Magnesium</keyword>
<keyword evidence="12 16" id="KW-0804">Transcription</keyword>
<protein>
    <recommendedName>
        <fullName evidence="16">DNA-directed RNA polymerase subunit</fullName>
        <ecNumber evidence="16">2.7.7.6</ecNumber>
    </recommendedName>
</protein>
<dbReference type="InterPro" id="IPR000722">
    <property type="entry name" value="RNA_pol_asu"/>
</dbReference>
<dbReference type="Pfam" id="PF00623">
    <property type="entry name" value="RNA_pol_Rpb1_2"/>
    <property type="match status" value="1"/>
</dbReference>
<dbReference type="Gene3D" id="2.170.16.10">
    <property type="entry name" value="Hedgehog/Intein (Hint) domain"/>
    <property type="match status" value="2"/>
</dbReference>
<dbReference type="PROSITE" id="PS50817">
    <property type="entry name" value="INTEIN_N_TER"/>
    <property type="match status" value="1"/>
</dbReference>
<dbReference type="SUPFAM" id="SSF64484">
    <property type="entry name" value="beta and beta-prime subunits of DNA dependent RNA-polymerase"/>
    <property type="match status" value="1"/>
</dbReference>
<dbReference type="FunFam" id="1.10.150.390:FF:000004">
    <property type="entry name" value="DNA-directed RNA polymerase subunit"/>
    <property type="match status" value="1"/>
</dbReference>
<dbReference type="Proteomes" id="UP001149090">
    <property type="component" value="Unassembled WGS sequence"/>
</dbReference>
<dbReference type="InterPro" id="IPR007066">
    <property type="entry name" value="RNA_pol_Rpb1_3"/>
</dbReference>
<keyword evidence="7" id="KW-0479">Metal-binding</keyword>
<comment type="subunit">
    <text evidence="3">Component of the RNA polymerase III (Pol III) complex consisting of 17 subunits.</text>
</comment>
<dbReference type="InterPro" id="IPR044893">
    <property type="entry name" value="RNA_pol_Rpb1_clamp_domain"/>
</dbReference>
<evidence type="ECO:0000256" key="10">
    <source>
        <dbReference type="ARBA" id="ARBA00022842"/>
    </source>
</evidence>
<dbReference type="Pfam" id="PF04983">
    <property type="entry name" value="RNA_pol_Rpb1_3"/>
    <property type="match status" value="1"/>
</dbReference>
<dbReference type="CDD" id="cd02736">
    <property type="entry name" value="RNAP_III_Rpc1_C"/>
    <property type="match status" value="1"/>
</dbReference>
<evidence type="ECO:0000256" key="1">
    <source>
        <dbReference type="ARBA" id="ARBA00004123"/>
    </source>
</evidence>
<dbReference type="Gene3D" id="3.30.1490.180">
    <property type="entry name" value="RNA polymerase ii"/>
    <property type="match status" value="1"/>
</dbReference>
<comment type="caution">
    <text evidence="20">The sequence shown here is derived from an EMBL/GenBank/DDBJ whole genome shotgun (WGS) entry which is preliminary data.</text>
</comment>
<dbReference type="PRINTS" id="PR00379">
    <property type="entry name" value="INTEIN"/>
</dbReference>
<dbReference type="OMA" id="NMNSIHN"/>
<dbReference type="InterPro" id="IPR003586">
    <property type="entry name" value="Hint_dom_C"/>
</dbReference>
<keyword evidence="4 16" id="KW-0240">DNA-directed RNA polymerase</keyword>
<evidence type="ECO:0000256" key="11">
    <source>
        <dbReference type="ARBA" id="ARBA00023000"/>
    </source>
</evidence>
<dbReference type="Gene3D" id="1.10.150.390">
    <property type="match status" value="1"/>
</dbReference>
<dbReference type="EMBL" id="JAPDFW010000075">
    <property type="protein sequence ID" value="KAJ5073369.1"/>
    <property type="molecule type" value="Genomic_DNA"/>
</dbReference>
<evidence type="ECO:0000256" key="9">
    <source>
        <dbReference type="ARBA" id="ARBA00022833"/>
    </source>
</evidence>
<keyword evidence="6 16" id="KW-0548">Nucleotidyltransferase</keyword>
<dbReference type="InterPro" id="IPR015700">
    <property type="entry name" value="RPC1"/>
</dbReference>
<dbReference type="InterPro" id="IPR007080">
    <property type="entry name" value="RNA_pol_Rpb1_1"/>
</dbReference>
<comment type="catalytic activity">
    <reaction evidence="14 16">
        <text>RNA(n) + a ribonucleoside 5'-triphosphate = RNA(n+1) + diphosphate</text>
        <dbReference type="Rhea" id="RHEA:21248"/>
        <dbReference type="Rhea" id="RHEA-COMP:14527"/>
        <dbReference type="Rhea" id="RHEA-COMP:17342"/>
        <dbReference type="ChEBI" id="CHEBI:33019"/>
        <dbReference type="ChEBI" id="CHEBI:61557"/>
        <dbReference type="ChEBI" id="CHEBI:140395"/>
        <dbReference type="EC" id="2.7.7.6"/>
    </reaction>
</comment>
<dbReference type="InterPro" id="IPR006142">
    <property type="entry name" value="INTEIN"/>
</dbReference>
<keyword evidence="5 16" id="KW-0808">Transferase</keyword>
<dbReference type="InterPro" id="IPR038120">
    <property type="entry name" value="Rpb1_funnel_sf"/>
</dbReference>
<dbReference type="SMART" id="SM00306">
    <property type="entry name" value="HintN"/>
    <property type="match status" value="1"/>
</dbReference>
<keyword evidence="8" id="KW-0068">Autocatalytic cleavage</keyword>
<organism evidence="20 21">
    <name type="scientific">Anaeramoeba ignava</name>
    <name type="common">Anaerobic marine amoeba</name>
    <dbReference type="NCBI Taxonomy" id="1746090"/>
    <lineage>
        <taxon>Eukaryota</taxon>
        <taxon>Metamonada</taxon>
        <taxon>Anaeramoebidae</taxon>
        <taxon>Anaeramoeba</taxon>
    </lineage>
</organism>
<dbReference type="PANTHER" id="PTHR48446:SF1">
    <property type="entry name" value="DNA-DIRECTED RNA POLYMERASE SUBUNIT BETA' N-TERMINAL SECTION"/>
    <property type="match status" value="1"/>
</dbReference>
<dbReference type="GO" id="GO:0016539">
    <property type="term" value="P:intein-mediated protein splicing"/>
    <property type="evidence" value="ECO:0007669"/>
    <property type="project" value="InterPro"/>
</dbReference>
<dbReference type="Gene3D" id="6.10.250.2940">
    <property type="match status" value="1"/>
</dbReference>
<dbReference type="Gene3D" id="4.10.860.120">
    <property type="entry name" value="RNA polymerase II, clamp domain"/>
    <property type="match status" value="1"/>
</dbReference>
<dbReference type="GO" id="GO:0003899">
    <property type="term" value="F:DNA-directed RNA polymerase activity"/>
    <property type="evidence" value="ECO:0007669"/>
    <property type="project" value="UniProtKB-EC"/>
</dbReference>
<comment type="subcellular location">
    <subcellularLocation>
        <location evidence="1">Nucleus</location>
    </subcellularLocation>
</comment>
<evidence type="ECO:0000256" key="13">
    <source>
        <dbReference type="ARBA" id="ARBA00023242"/>
    </source>
</evidence>
<gene>
    <name evidence="20" type="ORF">M0811_08777</name>
</gene>
<evidence type="ECO:0000259" key="19">
    <source>
        <dbReference type="SMART" id="SM00663"/>
    </source>
</evidence>
<accession>A0A9Q0LJ44</accession>
<dbReference type="PANTHER" id="PTHR48446">
    <property type="entry name" value="DNA-DIRECTED RNA POLYMERASE SUBUNIT BETA' N-TERMINAL SECTION"/>
    <property type="match status" value="1"/>
</dbReference>
<evidence type="ECO:0000256" key="12">
    <source>
        <dbReference type="ARBA" id="ARBA00023163"/>
    </source>
</evidence>
<dbReference type="OrthoDB" id="270392at2759"/>
<dbReference type="Pfam" id="PF04998">
    <property type="entry name" value="RNA_pol_Rpb1_5"/>
    <property type="match status" value="2"/>
</dbReference>
<dbReference type="GO" id="GO:0006351">
    <property type="term" value="P:DNA-templated transcription"/>
    <property type="evidence" value="ECO:0007669"/>
    <property type="project" value="InterPro"/>
</dbReference>
<evidence type="ECO:0000256" key="16">
    <source>
        <dbReference type="RuleBase" id="RU004279"/>
    </source>
</evidence>
<proteinExistence type="inferred from homology"/>
<keyword evidence="11" id="KW-0651">Protein splicing</keyword>
<dbReference type="FunFam" id="4.10.860.120:FF:000004">
    <property type="entry name" value="DNA-directed RNA polymerase subunit"/>
    <property type="match status" value="1"/>
</dbReference>
<dbReference type="SMART" id="SM00305">
    <property type="entry name" value="HintC"/>
    <property type="match status" value="1"/>
</dbReference>
<evidence type="ECO:0000256" key="4">
    <source>
        <dbReference type="ARBA" id="ARBA00022478"/>
    </source>
</evidence>
<dbReference type="Pfam" id="PF05000">
    <property type="entry name" value="RNA_pol_Rpb1_4"/>
    <property type="match status" value="1"/>
</dbReference>
<dbReference type="NCBIfam" id="NF006336">
    <property type="entry name" value="PRK08566.1"/>
    <property type="match status" value="1"/>
</dbReference>
<dbReference type="FunFam" id="1.10.132.30:FF:000001">
    <property type="entry name" value="DNA-directed RNA polymerase subunit"/>
    <property type="match status" value="1"/>
</dbReference>
<dbReference type="EC" id="2.7.7.6" evidence="16"/>
<evidence type="ECO:0000256" key="8">
    <source>
        <dbReference type="ARBA" id="ARBA00022813"/>
    </source>
</evidence>
<dbReference type="GO" id="GO:0000428">
    <property type="term" value="C:DNA-directed RNA polymerase complex"/>
    <property type="evidence" value="ECO:0007669"/>
    <property type="project" value="UniProtKB-KW"/>
</dbReference>
<dbReference type="InterPro" id="IPR003587">
    <property type="entry name" value="Hint_dom_N"/>
</dbReference>
<dbReference type="Gene3D" id="2.40.40.20">
    <property type="match status" value="1"/>
</dbReference>
<evidence type="ECO:0000256" key="14">
    <source>
        <dbReference type="ARBA" id="ARBA00048552"/>
    </source>
</evidence>
<dbReference type="Gene3D" id="1.10.274.100">
    <property type="entry name" value="RNA polymerase Rpb1, domain 3"/>
    <property type="match status" value="1"/>
</dbReference>
<feature type="domain" description="Hint" evidence="17">
    <location>
        <begin position="1555"/>
        <end position="1603"/>
    </location>
</feature>
<keyword evidence="21" id="KW-1185">Reference proteome</keyword>
<dbReference type="SUPFAM" id="SSF51294">
    <property type="entry name" value="Hedgehog/intein (Hint) domain"/>
    <property type="match status" value="1"/>
</dbReference>
<evidence type="ECO:0000313" key="20">
    <source>
        <dbReference type="EMBL" id="KAJ5073369.1"/>
    </source>
</evidence>
<dbReference type="Pfam" id="PF04997">
    <property type="entry name" value="RNA_pol_Rpb1_1"/>
    <property type="match status" value="1"/>
</dbReference>
<dbReference type="Gene3D" id="6.20.50.80">
    <property type="match status" value="1"/>
</dbReference>
<feature type="domain" description="RNA polymerase N-terminal" evidence="19">
    <location>
        <begin position="254"/>
        <end position="559"/>
    </location>
</feature>
<dbReference type="InterPro" id="IPR035698">
    <property type="entry name" value="RNAP_III_Rpc1_C"/>
</dbReference>
<evidence type="ECO:0000313" key="21">
    <source>
        <dbReference type="Proteomes" id="UP001149090"/>
    </source>
</evidence>
<dbReference type="Gene3D" id="1.10.132.30">
    <property type="match status" value="1"/>
</dbReference>
<dbReference type="GO" id="GO:0003677">
    <property type="term" value="F:DNA binding"/>
    <property type="evidence" value="ECO:0007669"/>
    <property type="project" value="InterPro"/>
</dbReference>
<evidence type="ECO:0000256" key="5">
    <source>
        <dbReference type="ARBA" id="ARBA00022679"/>
    </source>
</evidence>
<dbReference type="NCBIfam" id="TIGR01445">
    <property type="entry name" value="intein_Nterm"/>
    <property type="match status" value="1"/>
</dbReference>
<keyword evidence="13" id="KW-0539">Nucleus</keyword>